<evidence type="ECO:0000313" key="2">
    <source>
        <dbReference type="EMBL" id="SCJ88084.1"/>
    </source>
</evidence>
<dbReference type="SUPFAM" id="SSF53613">
    <property type="entry name" value="Ribokinase-like"/>
    <property type="match status" value="1"/>
</dbReference>
<sequence length="306" mass="34082">MKKYAVTGAIILNDIRYTDGSTKEGLLGGGGLYALSGIRLWTDDCLMVGNIGEDFETLIAPWWDGNHIPRTGLNLCHKHCGYNQVNYEPDGRFNEHSIYPEGDSHSMYLVSHPEQIEPLAGDLKGLSMVANANPVEFRKIGRMREKYGFKVMLEVNSHHCKAEDYENVMACLEYVDIFSVNLPEAKDLFSLDTEEACIAAIQRTGKPCFFRVGTKGSYMVMPDKAWFVPIVRGEHDIDPTGCGNSSTAAAFYAMCEGEDPLMCAIMGNVTSCLNAQQFGPMPVMDAALRQKARRMAEDLYRQYSGR</sequence>
<dbReference type="Gene3D" id="3.40.1190.20">
    <property type="match status" value="1"/>
</dbReference>
<dbReference type="AlphaFoldDB" id="A0A1C6K1A5"/>
<keyword evidence="2" id="KW-0808">Transferase</keyword>
<dbReference type="InterPro" id="IPR029056">
    <property type="entry name" value="Ribokinase-like"/>
</dbReference>
<reference evidence="2" key="1">
    <citation type="submission" date="2015-09" db="EMBL/GenBank/DDBJ databases">
        <authorList>
            <consortium name="Pathogen Informatics"/>
        </authorList>
    </citation>
    <scope>NUCLEOTIDE SEQUENCE</scope>
    <source>
        <strain evidence="2">2789STDY5834896</strain>
    </source>
</reference>
<proteinExistence type="predicted"/>
<accession>A0A1C6K1A5</accession>
<dbReference type="PANTHER" id="PTHR47098:SF2">
    <property type="entry name" value="PROTEIN MAK32"/>
    <property type="match status" value="1"/>
</dbReference>
<protein>
    <submittedName>
        <fullName evidence="2">Uncharacterized sugar kinase ydjH</fullName>
        <ecNumber evidence="2">2.7.1.-</ecNumber>
    </submittedName>
</protein>
<feature type="domain" description="Carbohydrate kinase PfkB" evidence="1">
    <location>
        <begin position="166"/>
        <end position="282"/>
    </location>
</feature>
<name>A0A1C6K1A5_9FIRM</name>
<dbReference type="InterPro" id="IPR011611">
    <property type="entry name" value="PfkB_dom"/>
</dbReference>
<organism evidence="2">
    <name type="scientific">uncultured Anaerotruncus sp</name>
    <dbReference type="NCBI Taxonomy" id="905011"/>
    <lineage>
        <taxon>Bacteria</taxon>
        <taxon>Bacillati</taxon>
        <taxon>Bacillota</taxon>
        <taxon>Clostridia</taxon>
        <taxon>Eubacteriales</taxon>
        <taxon>Oscillospiraceae</taxon>
        <taxon>Anaerotruncus</taxon>
        <taxon>environmental samples</taxon>
    </lineage>
</organism>
<dbReference type="PANTHER" id="PTHR47098">
    <property type="entry name" value="PROTEIN MAK32"/>
    <property type="match status" value="1"/>
</dbReference>
<gene>
    <name evidence="2" type="primary">ydjH_8</name>
    <name evidence="2" type="ORF">SAMEA3545359_02527</name>
</gene>
<keyword evidence="2" id="KW-0418">Kinase</keyword>
<dbReference type="GO" id="GO:0016301">
    <property type="term" value="F:kinase activity"/>
    <property type="evidence" value="ECO:0007669"/>
    <property type="project" value="UniProtKB-KW"/>
</dbReference>
<dbReference type="EMBL" id="FMHG01000002">
    <property type="protein sequence ID" value="SCJ88084.1"/>
    <property type="molecule type" value="Genomic_DNA"/>
</dbReference>
<dbReference type="Pfam" id="PF00294">
    <property type="entry name" value="PfkB"/>
    <property type="match status" value="1"/>
</dbReference>
<dbReference type="EC" id="2.7.1.-" evidence="2"/>
<evidence type="ECO:0000259" key="1">
    <source>
        <dbReference type="Pfam" id="PF00294"/>
    </source>
</evidence>